<feature type="compositionally biased region" description="Basic and acidic residues" evidence="1">
    <location>
        <begin position="43"/>
        <end position="78"/>
    </location>
</feature>
<dbReference type="Proteomes" id="UP001212841">
    <property type="component" value="Unassembled WGS sequence"/>
</dbReference>
<keyword evidence="3" id="KW-1185">Reference proteome</keyword>
<dbReference type="InterPro" id="IPR004000">
    <property type="entry name" value="Actin"/>
</dbReference>
<feature type="region of interest" description="Disordered" evidence="1">
    <location>
        <begin position="1"/>
        <end position="78"/>
    </location>
</feature>
<organism evidence="2 3">
    <name type="scientific">Rhizophlyctis rosea</name>
    <dbReference type="NCBI Taxonomy" id="64517"/>
    <lineage>
        <taxon>Eukaryota</taxon>
        <taxon>Fungi</taxon>
        <taxon>Fungi incertae sedis</taxon>
        <taxon>Chytridiomycota</taxon>
        <taxon>Chytridiomycota incertae sedis</taxon>
        <taxon>Chytridiomycetes</taxon>
        <taxon>Rhizophlyctidales</taxon>
        <taxon>Rhizophlyctidaceae</taxon>
        <taxon>Rhizophlyctis</taxon>
    </lineage>
</organism>
<evidence type="ECO:0000256" key="1">
    <source>
        <dbReference type="SAM" id="MobiDB-lite"/>
    </source>
</evidence>
<dbReference type="AlphaFoldDB" id="A0AAD5SHK3"/>
<feature type="region of interest" description="Disordered" evidence="1">
    <location>
        <begin position="93"/>
        <end position="167"/>
    </location>
</feature>
<evidence type="ECO:0000313" key="2">
    <source>
        <dbReference type="EMBL" id="KAJ3054515.1"/>
    </source>
</evidence>
<dbReference type="Gene3D" id="3.30.420.40">
    <property type="match status" value="1"/>
</dbReference>
<dbReference type="Pfam" id="PF00022">
    <property type="entry name" value="Actin"/>
    <property type="match status" value="1"/>
</dbReference>
<sequence length="545" mass="62855">MEGIEDVEEKEIPTFPLVNIPDEELDDEGKKEKRRQRLMKAGYDARERMKREKEEEKAREAEKAREEEERRLQDPEKWLEGVRERRQALVDRIRARQRKKAQLSDRRSQASQSRMKSIAALAADEAPTKRRRRGQDDDNFGANDDDWGVYRDIRRGEDDDDSDEEDDSIDLAKLDDLLIAHDPSFVPEDVFDETKSFRNTILHRLAWGTGAWDPSDPATMSQVHLNVERCRVPEVIFQPSIIGLDQAGLVECVTEILKRFDEEQRQGMVKNILVTGGNSLYTNLTQRIENEIRAIQPFGSTIKCVQLNKPPTTSFLKEYVISVGGWFDEPSEFILRDAVTNEKLFTPAAVKGSRKLRAEKLPTEVDGNKTETQPYPRRPIKIQTGVQHVAFVDTNILVYYGHQYQNPYPAMCEKTYAVFYTSTAQREAALLRLSMVFAELYKGAMEGHPRKASDFKFPAFDYFWANFRREFDSDQMDLFVYLEALVAAKYIAQDNPDQELTFQFITADTGLREIIRRVTESEDGRATLRMLVSDADIARVNVKDV</sequence>
<evidence type="ECO:0000313" key="3">
    <source>
        <dbReference type="Proteomes" id="UP001212841"/>
    </source>
</evidence>
<gene>
    <name evidence="2" type="primary">ARP5</name>
    <name evidence="2" type="ORF">HK097_001638</name>
</gene>
<comment type="caution">
    <text evidence="2">The sequence shown here is derived from an EMBL/GenBank/DDBJ whole genome shotgun (WGS) entry which is preliminary data.</text>
</comment>
<dbReference type="EMBL" id="JADGJD010000133">
    <property type="protein sequence ID" value="KAJ3054515.1"/>
    <property type="molecule type" value="Genomic_DNA"/>
</dbReference>
<feature type="compositionally biased region" description="Basic and acidic residues" evidence="1">
    <location>
        <begin position="148"/>
        <end position="157"/>
    </location>
</feature>
<reference evidence="2" key="1">
    <citation type="submission" date="2020-05" db="EMBL/GenBank/DDBJ databases">
        <title>Phylogenomic resolution of chytrid fungi.</title>
        <authorList>
            <person name="Stajich J.E."/>
            <person name="Amses K."/>
            <person name="Simmons R."/>
            <person name="Seto K."/>
            <person name="Myers J."/>
            <person name="Bonds A."/>
            <person name="Quandt C.A."/>
            <person name="Barry K."/>
            <person name="Liu P."/>
            <person name="Grigoriev I."/>
            <person name="Longcore J.E."/>
            <person name="James T.Y."/>
        </authorList>
    </citation>
    <scope>NUCLEOTIDE SEQUENCE</scope>
    <source>
        <strain evidence="2">JEL0318</strain>
    </source>
</reference>
<proteinExistence type="predicted"/>
<dbReference type="Gene3D" id="3.90.640.10">
    <property type="entry name" value="Actin, Chain A, domain 4"/>
    <property type="match status" value="1"/>
</dbReference>
<dbReference type="InterPro" id="IPR043129">
    <property type="entry name" value="ATPase_NBD"/>
</dbReference>
<feature type="compositionally biased region" description="Acidic residues" evidence="1">
    <location>
        <begin position="137"/>
        <end position="147"/>
    </location>
</feature>
<protein>
    <submittedName>
        <fullName evidence="2">Nuclear actin-protein involved in chromatin remodeling</fullName>
    </submittedName>
</protein>
<feature type="compositionally biased region" description="Acidic residues" evidence="1">
    <location>
        <begin position="158"/>
        <end position="167"/>
    </location>
</feature>
<dbReference type="PANTHER" id="PTHR11937">
    <property type="entry name" value="ACTIN"/>
    <property type="match status" value="1"/>
</dbReference>
<accession>A0AAD5SHK3</accession>
<dbReference type="SUPFAM" id="SSF53067">
    <property type="entry name" value="Actin-like ATPase domain"/>
    <property type="match status" value="1"/>
</dbReference>
<name>A0AAD5SHK3_9FUNG</name>